<keyword evidence="3" id="KW-1185">Reference proteome</keyword>
<feature type="region of interest" description="Disordered" evidence="1">
    <location>
        <begin position="56"/>
        <end position="101"/>
    </location>
</feature>
<accession>A0AAD7CMY8</accession>
<evidence type="ECO:0000256" key="1">
    <source>
        <dbReference type="SAM" id="MobiDB-lite"/>
    </source>
</evidence>
<evidence type="ECO:0000313" key="3">
    <source>
        <dbReference type="Proteomes" id="UP001221757"/>
    </source>
</evidence>
<proteinExistence type="predicted"/>
<name>A0AAD7CMY8_MYCRO</name>
<organism evidence="2 3">
    <name type="scientific">Mycena rosella</name>
    <name type="common">Pink bonnet</name>
    <name type="synonym">Agaricus rosellus</name>
    <dbReference type="NCBI Taxonomy" id="1033263"/>
    <lineage>
        <taxon>Eukaryota</taxon>
        <taxon>Fungi</taxon>
        <taxon>Dikarya</taxon>
        <taxon>Basidiomycota</taxon>
        <taxon>Agaricomycotina</taxon>
        <taxon>Agaricomycetes</taxon>
        <taxon>Agaricomycetidae</taxon>
        <taxon>Agaricales</taxon>
        <taxon>Marasmiineae</taxon>
        <taxon>Mycenaceae</taxon>
        <taxon>Mycena</taxon>
    </lineage>
</organism>
<reference evidence="2" key="1">
    <citation type="submission" date="2023-03" db="EMBL/GenBank/DDBJ databases">
        <title>Massive genome expansion in bonnet fungi (Mycena s.s.) driven by repeated elements and novel gene families across ecological guilds.</title>
        <authorList>
            <consortium name="Lawrence Berkeley National Laboratory"/>
            <person name="Harder C.B."/>
            <person name="Miyauchi S."/>
            <person name="Viragh M."/>
            <person name="Kuo A."/>
            <person name="Thoen E."/>
            <person name="Andreopoulos B."/>
            <person name="Lu D."/>
            <person name="Skrede I."/>
            <person name="Drula E."/>
            <person name="Henrissat B."/>
            <person name="Morin E."/>
            <person name="Kohler A."/>
            <person name="Barry K."/>
            <person name="LaButti K."/>
            <person name="Morin E."/>
            <person name="Salamov A."/>
            <person name="Lipzen A."/>
            <person name="Mereny Z."/>
            <person name="Hegedus B."/>
            <person name="Baldrian P."/>
            <person name="Stursova M."/>
            <person name="Weitz H."/>
            <person name="Taylor A."/>
            <person name="Grigoriev I.V."/>
            <person name="Nagy L.G."/>
            <person name="Martin F."/>
            <person name="Kauserud H."/>
        </authorList>
    </citation>
    <scope>NUCLEOTIDE SEQUENCE</scope>
    <source>
        <strain evidence="2">CBHHK067</strain>
    </source>
</reference>
<evidence type="ECO:0000313" key="2">
    <source>
        <dbReference type="EMBL" id="KAJ7654193.1"/>
    </source>
</evidence>
<sequence>MSTMGRRDMLAKLAGMHVTNFNCENALVRNKAMMEALNLEDLFPLHPLPKLRRKVAADGGAPIEPTRRSLRLTQLTAEDGAKGGEKDEGGAAPTGSENRSALVASVETPPITPSIETLLVETPPIEMPIKTPLRIEMPPLVETPPVEMPIKMLLRIETPLPVETPPVETPIETLPATMLVETAPVQENEMLPKEAPLPLDTSNWPKWMVDEYQLLKACPEDGNEWREAVHMWAAPRAHVWLRDIGKSYLHVQ</sequence>
<dbReference type="EMBL" id="JARKIE010000326">
    <property type="protein sequence ID" value="KAJ7654193.1"/>
    <property type="molecule type" value="Genomic_DNA"/>
</dbReference>
<gene>
    <name evidence="2" type="ORF">B0H17DRAFT_1214456</name>
</gene>
<comment type="caution">
    <text evidence="2">The sequence shown here is derived from an EMBL/GenBank/DDBJ whole genome shotgun (WGS) entry which is preliminary data.</text>
</comment>
<dbReference type="AlphaFoldDB" id="A0AAD7CMY8"/>
<feature type="compositionally biased region" description="Basic and acidic residues" evidence="1">
    <location>
        <begin position="79"/>
        <end position="89"/>
    </location>
</feature>
<dbReference type="Proteomes" id="UP001221757">
    <property type="component" value="Unassembled WGS sequence"/>
</dbReference>
<protein>
    <submittedName>
        <fullName evidence="2">Uncharacterized protein</fullName>
    </submittedName>
</protein>